<dbReference type="Gene3D" id="3.90.1200.10">
    <property type="match status" value="1"/>
</dbReference>
<protein>
    <submittedName>
        <fullName evidence="1">Aminoglycoside phosphotransferase (APT) family kinase protein</fullName>
    </submittedName>
</protein>
<sequence length="299" mass="33325">MSTPARIGGFAAPEANRILDTACRRVGLDPEGAVVLRGHTNAVFRLTAEPVVAKIARLGTRSTDVQRTVQLVRWLTSLDFPTVTLLPVEQPVVVDGHAVTFWSYLPQPDHPVTAQQLAGPLRTLHQLPRPPFEIRPLDTVGAIRRSITAITELPPEQLQYLSARLDHLEKELIDLQFPLPPALLQGDPQHRNALHHGERAVLCDWDTTAFGSPEIDLVTIEIHCRRFGYGPAHYAAFADAYGFDVAGWDGYTVLRDLRELRMITTNAKRAPAGSNTLAEVSRRIEGLHRGDHEQRWHIL</sequence>
<dbReference type="InterPro" id="IPR011009">
    <property type="entry name" value="Kinase-like_dom_sf"/>
</dbReference>
<evidence type="ECO:0000313" key="2">
    <source>
        <dbReference type="Proteomes" id="UP000317940"/>
    </source>
</evidence>
<dbReference type="Proteomes" id="UP000317940">
    <property type="component" value="Unassembled WGS sequence"/>
</dbReference>
<organism evidence="1 2">
    <name type="scientific">Kitasatospora viridis</name>
    <dbReference type="NCBI Taxonomy" id="281105"/>
    <lineage>
        <taxon>Bacteria</taxon>
        <taxon>Bacillati</taxon>
        <taxon>Actinomycetota</taxon>
        <taxon>Actinomycetes</taxon>
        <taxon>Kitasatosporales</taxon>
        <taxon>Streptomycetaceae</taxon>
        <taxon>Kitasatospora</taxon>
    </lineage>
</organism>
<evidence type="ECO:0000313" key="1">
    <source>
        <dbReference type="EMBL" id="TWF91275.1"/>
    </source>
</evidence>
<proteinExistence type="predicted"/>
<dbReference type="SUPFAM" id="SSF56112">
    <property type="entry name" value="Protein kinase-like (PK-like)"/>
    <property type="match status" value="1"/>
</dbReference>
<keyword evidence="2" id="KW-1185">Reference proteome</keyword>
<accession>A0A561TVY6</accession>
<dbReference type="RefSeq" id="WP_145908888.1">
    <property type="nucleotide sequence ID" value="NZ_BAAAMZ010000053.1"/>
</dbReference>
<dbReference type="OrthoDB" id="3723194at2"/>
<comment type="caution">
    <text evidence="1">The sequence shown here is derived from an EMBL/GenBank/DDBJ whole genome shotgun (WGS) entry which is preliminary data.</text>
</comment>
<dbReference type="AlphaFoldDB" id="A0A561TVY6"/>
<name>A0A561TVY6_9ACTN</name>
<dbReference type="EMBL" id="VIWT01000002">
    <property type="protein sequence ID" value="TWF91275.1"/>
    <property type="molecule type" value="Genomic_DNA"/>
</dbReference>
<keyword evidence="1" id="KW-0808">Transferase</keyword>
<gene>
    <name evidence="1" type="ORF">FHX73_12387</name>
</gene>
<dbReference type="GO" id="GO:0016301">
    <property type="term" value="F:kinase activity"/>
    <property type="evidence" value="ECO:0007669"/>
    <property type="project" value="UniProtKB-KW"/>
</dbReference>
<keyword evidence="1" id="KW-0418">Kinase</keyword>
<reference evidence="1 2" key="1">
    <citation type="submission" date="2019-06" db="EMBL/GenBank/DDBJ databases">
        <title>Sequencing the genomes of 1000 actinobacteria strains.</title>
        <authorList>
            <person name="Klenk H.-P."/>
        </authorList>
    </citation>
    <scope>NUCLEOTIDE SEQUENCE [LARGE SCALE GENOMIC DNA]</scope>
    <source>
        <strain evidence="1 2">DSM 44826</strain>
    </source>
</reference>